<proteinExistence type="inferred from homology"/>
<dbReference type="GO" id="GO:0003723">
    <property type="term" value="F:RNA binding"/>
    <property type="evidence" value="ECO:0007669"/>
    <property type="project" value="TreeGrafter"/>
</dbReference>
<comment type="caution">
    <text evidence="5">The sequence shown here is derived from an EMBL/GenBank/DDBJ whole genome shotgun (WGS) entry which is preliminary data.</text>
</comment>
<dbReference type="PANTHER" id="PTHR11722:SF0">
    <property type="entry name" value="LARGE RIBOSOMAL SUBUNIT PROTEIN EL13"/>
    <property type="match status" value="1"/>
</dbReference>
<dbReference type="HAMAP" id="MF_00499">
    <property type="entry name" value="Ribosomal_eL13"/>
    <property type="match status" value="1"/>
</dbReference>
<evidence type="ECO:0000256" key="4">
    <source>
        <dbReference type="RuleBase" id="RU000572"/>
    </source>
</evidence>
<dbReference type="Pfam" id="PF01294">
    <property type="entry name" value="Ribosomal_L13e"/>
    <property type="match status" value="1"/>
</dbReference>
<dbReference type="InterPro" id="IPR001380">
    <property type="entry name" value="Ribosomal_eL13"/>
</dbReference>
<dbReference type="PROSITE" id="PS01104">
    <property type="entry name" value="RIBOSOMAL_L13E"/>
    <property type="match status" value="1"/>
</dbReference>
<dbReference type="PANTHER" id="PTHR11722">
    <property type="entry name" value="60S RIBOSOMAL PROTEIN L13"/>
    <property type="match status" value="1"/>
</dbReference>
<dbReference type="GO" id="GO:0030684">
    <property type="term" value="C:preribosome"/>
    <property type="evidence" value="ECO:0007669"/>
    <property type="project" value="EnsemblFungi"/>
</dbReference>
<dbReference type="RefSeq" id="XP_067544154.1">
    <property type="nucleotide sequence ID" value="XM_067688057.1"/>
</dbReference>
<dbReference type="VEuPathDB" id="MicrosporidiaDB:NEDG_00639"/>
<dbReference type="Proteomes" id="UP000185944">
    <property type="component" value="Unassembled WGS sequence"/>
</dbReference>
<evidence type="ECO:0000256" key="3">
    <source>
        <dbReference type="ARBA" id="ARBA00023274"/>
    </source>
</evidence>
<accession>A0A177ECP8</accession>
<dbReference type="AlphaFoldDB" id="A0A177ECP8"/>
<evidence type="ECO:0000256" key="2">
    <source>
        <dbReference type="ARBA" id="ARBA00022980"/>
    </source>
</evidence>
<dbReference type="EMBL" id="LTDL01000040">
    <property type="protein sequence ID" value="OAG29506.1"/>
    <property type="molecule type" value="Genomic_DNA"/>
</dbReference>
<dbReference type="GO" id="GO:0022625">
    <property type="term" value="C:cytosolic large ribosomal subunit"/>
    <property type="evidence" value="ECO:0007669"/>
    <property type="project" value="TreeGrafter"/>
</dbReference>
<evidence type="ECO:0000313" key="5">
    <source>
        <dbReference type="EMBL" id="OAG29506.1"/>
    </source>
</evidence>
<name>A0A177ECP8_9MICR</name>
<dbReference type="OrthoDB" id="10264538at2759"/>
<reference evidence="5 6" key="1">
    <citation type="submission" date="2016-02" db="EMBL/GenBank/DDBJ databases">
        <title>Discovery of a natural microsporidian pathogen with a broad tissue tropism in Caenorhabditis elegans.</title>
        <authorList>
            <person name="Luallen R.J."/>
            <person name="Reinke A.W."/>
            <person name="Tong L."/>
            <person name="Botts M.R."/>
            <person name="Felix M.-A."/>
            <person name="Troemel E.R."/>
        </authorList>
    </citation>
    <scope>NUCLEOTIDE SEQUENCE [LARGE SCALE GENOMIC DNA]</scope>
    <source>
        <strain evidence="5 6">JUm2807</strain>
    </source>
</reference>
<dbReference type="GO" id="GO:0006412">
    <property type="term" value="P:translation"/>
    <property type="evidence" value="ECO:0007669"/>
    <property type="project" value="InterPro"/>
</dbReference>
<protein>
    <recommendedName>
        <fullName evidence="4">60S ribosomal protein L13</fullName>
    </recommendedName>
</protein>
<dbReference type="GeneID" id="93646989"/>
<evidence type="ECO:0000313" key="6">
    <source>
        <dbReference type="Proteomes" id="UP000185944"/>
    </source>
</evidence>
<dbReference type="GO" id="GO:0003735">
    <property type="term" value="F:structural constituent of ribosome"/>
    <property type="evidence" value="ECO:0007669"/>
    <property type="project" value="InterPro"/>
</dbReference>
<dbReference type="InterPro" id="IPR018256">
    <property type="entry name" value="Ribosomal_eL13_CS"/>
</dbReference>
<sequence>MKHNNALSTGHFKKSSLKYKLWFDQPIQKKIRRERRQEKAKKISPRNVEMLKPAVRCLSNRYNTKMRLGRGFSFAEVLGAGLTANKARRLGIAVDPRRHNYSEEGVQRNIERIKEYLAKTTVYKNVAEAKTAEAVQHKSVILPLSKARPQIEGVPRSEVKSEVGTAEKMVSLRNECIKKRSLKARSGLLAKMGIEA</sequence>
<gene>
    <name evidence="5" type="ORF">NEDG_00639</name>
</gene>
<keyword evidence="3 4" id="KW-0687">Ribonucleoprotein</keyword>
<comment type="similarity">
    <text evidence="1 4">Belongs to the eukaryotic ribosomal protein eL13 family.</text>
</comment>
<keyword evidence="2 4" id="KW-0689">Ribosomal protein</keyword>
<evidence type="ECO:0000256" key="1">
    <source>
        <dbReference type="ARBA" id="ARBA00005640"/>
    </source>
</evidence>
<keyword evidence="6" id="KW-1185">Reference proteome</keyword>
<organism evidence="5 6">
    <name type="scientific">Nematocida displodere</name>
    <dbReference type="NCBI Taxonomy" id="1805483"/>
    <lineage>
        <taxon>Eukaryota</taxon>
        <taxon>Fungi</taxon>
        <taxon>Fungi incertae sedis</taxon>
        <taxon>Microsporidia</taxon>
        <taxon>Nematocida</taxon>
    </lineage>
</organism>
<dbReference type="STRING" id="1805483.A0A177ECP8"/>